<dbReference type="InterPro" id="IPR042092">
    <property type="entry name" value="PsdUridine_s_RsuA/RluB/E/F_cat"/>
</dbReference>
<dbReference type="InterPro" id="IPR006145">
    <property type="entry name" value="PsdUridine_synth_RsuA/RluA"/>
</dbReference>
<dbReference type="CDD" id="cd00165">
    <property type="entry name" value="S4"/>
    <property type="match status" value="1"/>
</dbReference>
<organism evidence="7 8">
    <name type="scientific">Pilibacter termitis</name>
    <dbReference type="NCBI Taxonomy" id="263852"/>
    <lineage>
        <taxon>Bacteria</taxon>
        <taxon>Bacillati</taxon>
        <taxon>Bacillota</taxon>
        <taxon>Bacilli</taxon>
        <taxon>Lactobacillales</taxon>
        <taxon>Enterococcaceae</taxon>
        <taxon>Pilibacter</taxon>
    </lineage>
</organism>
<proteinExistence type="inferred from homology"/>
<evidence type="ECO:0000256" key="2">
    <source>
        <dbReference type="ARBA" id="ARBA00022884"/>
    </source>
</evidence>
<dbReference type="InterPro" id="IPR050343">
    <property type="entry name" value="RsuA_PseudoU_synthase"/>
</dbReference>
<dbReference type="EMBL" id="FUXI01000031">
    <property type="protein sequence ID" value="SKA04953.1"/>
    <property type="molecule type" value="Genomic_DNA"/>
</dbReference>
<dbReference type="PROSITE" id="PS01149">
    <property type="entry name" value="PSI_RSU"/>
    <property type="match status" value="1"/>
</dbReference>
<dbReference type="GO" id="GO:0003723">
    <property type="term" value="F:RNA binding"/>
    <property type="evidence" value="ECO:0007669"/>
    <property type="project" value="UniProtKB-KW"/>
</dbReference>
<dbReference type="CDD" id="cd02870">
    <property type="entry name" value="PseudoU_synth_RsuA_like"/>
    <property type="match status" value="1"/>
</dbReference>
<dbReference type="SMART" id="SM00363">
    <property type="entry name" value="S4"/>
    <property type="match status" value="1"/>
</dbReference>
<dbReference type="InterPro" id="IPR020094">
    <property type="entry name" value="TruA/RsuA/RluB/E/F_N"/>
</dbReference>
<dbReference type="SUPFAM" id="SSF55174">
    <property type="entry name" value="Alpha-L RNA-binding motif"/>
    <property type="match status" value="1"/>
</dbReference>
<evidence type="ECO:0000313" key="7">
    <source>
        <dbReference type="EMBL" id="SKA04953.1"/>
    </source>
</evidence>
<sequence>MERLQKIIAQAGIASRRKAEVLITEGRVSVNGEVVRELGVKVSNHDSVEVDGVPIYKEEPVYFLFFKPKGVITANSDDKGRKVVLDYFSHVKARIFPVGRLDWDTTGALILTNDGDFANKMTHPKHEIEKEYVAKVKGIATKENLKPLVYGVKIDGRKTAKARYEIISVDMAKGTSIVSLTIHEGRNHQVKKMFEAVGLPVQKLKRERIGNLTLKGLRHGEYRTLSKKEISQLLSGKVE</sequence>
<keyword evidence="8" id="KW-1185">Reference proteome</keyword>
<evidence type="ECO:0000256" key="3">
    <source>
        <dbReference type="ARBA" id="ARBA00023235"/>
    </source>
</evidence>
<dbReference type="PANTHER" id="PTHR47683:SF2">
    <property type="entry name" value="RNA-BINDING S4 DOMAIN-CONTAINING PROTEIN"/>
    <property type="match status" value="1"/>
</dbReference>
<evidence type="ECO:0000313" key="8">
    <source>
        <dbReference type="Proteomes" id="UP000190328"/>
    </source>
</evidence>
<dbReference type="FunFam" id="3.30.70.580:FF:000005">
    <property type="entry name" value="Pseudouridine synthase"/>
    <property type="match status" value="1"/>
</dbReference>
<dbReference type="Pfam" id="PF00849">
    <property type="entry name" value="PseudoU_synth_2"/>
    <property type="match status" value="1"/>
</dbReference>
<dbReference type="PROSITE" id="PS50889">
    <property type="entry name" value="S4"/>
    <property type="match status" value="1"/>
</dbReference>
<comment type="similarity">
    <text evidence="1 5">Belongs to the pseudouridine synthase RsuA family.</text>
</comment>
<reference evidence="7 8" key="1">
    <citation type="submission" date="2017-02" db="EMBL/GenBank/DDBJ databases">
        <authorList>
            <person name="Peterson S.W."/>
        </authorList>
    </citation>
    <scope>NUCLEOTIDE SEQUENCE [LARGE SCALE GENOMIC DNA]</scope>
    <source>
        <strain evidence="7 8">ATCC BAA-1030</strain>
    </source>
</reference>
<dbReference type="InterPro" id="IPR002942">
    <property type="entry name" value="S4_RNA-bd"/>
</dbReference>
<dbReference type="GO" id="GO:0120159">
    <property type="term" value="F:rRNA pseudouridine synthase activity"/>
    <property type="evidence" value="ECO:0007669"/>
    <property type="project" value="UniProtKB-ARBA"/>
</dbReference>
<keyword evidence="3 5" id="KW-0413">Isomerase</keyword>
<dbReference type="EC" id="5.4.99.-" evidence="5"/>
<accession>A0A1T4QMF9</accession>
<dbReference type="AlphaFoldDB" id="A0A1T4QMF9"/>
<dbReference type="InterPro" id="IPR020103">
    <property type="entry name" value="PsdUridine_synth_cat_dom_sf"/>
</dbReference>
<evidence type="ECO:0000256" key="1">
    <source>
        <dbReference type="ARBA" id="ARBA00008348"/>
    </source>
</evidence>
<feature type="domain" description="RNA-binding S4" evidence="6">
    <location>
        <begin position="2"/>
        <end position="65"/>
    </location>
</feature>
<dbReference type="Gene3D" id="3.30.70.1560">
    <property type="entry name" value="Alpha-L RNA-binding motif"/>
    <property type="match status" value="1"/>
</dbReference>
<dbReference type="RefSeq" id="WP_078808148.1">
    <property type="nucleotide sequence ID" value="NZ_FUXI01000031.1"/>
</dbReference>
<dbReference type="PANTHER" id="PTHR47683">
    <property type="entry name" value="PSEUDOURIDINE SYNTHASE FAMILY PROTEIN-RELATED"/>
    <property type="match status" value="1"/>
</dbReference>
<evidence type="ECO:0000256" key="4">
    <source>
        <dbReference type="PROSITE-ProRule" id="PRU00182"/>
    </source>
</evidence>
<keyword evidence="2 4" id="KW-0694">RNA-binding</keyword>
<dbReference type="Proteomes" id="UP000190328">
    <property type="component" value="Unassembled WGS sequence"/>
</dbReference>
<dbReference type="FunFam" id="3.30.70.1560:FF:000001">
    <property type="entry name" value="Pseudouridine synthase"/>
    <property type="match status" value="1"/>
</dbReference>
<dbReference type="SUPFAM" id="SSF55120">
    <property type="entry name" value="Pseudouridine synthase"/>
    <property type="match status" value="1"/>
</dbReference>
<evidence type="ECO:0000259" key="6">
    <source>
        <dbReference type="SMART" id="SM00363"/>
    </source>
</evidence>
<dbReference type="InterPro" id="IPR036986">
    <property type="entry name" value="S4_RNA-bd_sf"/>
</dbReference>
<dbReference type="NCBIfam" id="TIGR00093">
    <property type="entry name" value="pseudouridine synthase"/>
    <property type="match status" value="1"/>
</dbReference>
<dbReference type="InterPro" id="IPR018496">
    <property type="entry name" value="PsdUridine_synth_RsuA/RluB_CS"/>
</dbReference>
<dbReference type="OrthoDB" id="9807213at2"/>
<dbReference type="GO" id="GO:0000455">
    <property type="term" value="P:enzyme-directed rRNA pseudouridine synthesis"/>
    <property type="evidence" value="ECO:0007669"/>
    <property type="project" value="UniProtKB-ARBA"/>
</dbReference>
<gene>
    <name evidence="7" type="ORF">SAMN02745116_02247</name>
</gene>
<dbReference type="Gene3D" id="3.10.290.10">
    <property type="entry name" value="RNA-binding S4 domain"/>
    <property type="match status" value="1"/>
</dbReference>
<name>A0A1T4QMF9_9ENTE</name>
<evidence type="ECO:0000256" key="5">
    <source>
        <dbReference type="RuleBase" id="RU003887"/>
    </source>
</evidence>
<dbReference type="FunFam" id="3.10.290.10:FF:000003">
    <property type="entry name" value="Pseudouridine synthase"/>
    <property type="match status" value="1"/>
</dbReference>
<dbReference type="GO" id="GO:0005829">
    <property type="term" value="C:cytosol"/>
    <property type="evidence" value="ECO:0007669"/>
    <property type="project" value="UniProtKB-ARBA"/>
</dbReference>
<protein>
    <recommendedName>
        <fullName evidence="5">Pseudouridine synthase</fullName>
        <ecNumber evidence="5">5.4.99.-</ecNumber>
    </recommendedName>
</protein>
<dbReference type="Gene3D" id="3.30.70.580">
    <property type="entry name" value="Pseudouridine synthase I, catalytic domain, N-terminal subdomain"/>
    <property type="match status" value="1"/>
</dbReference>
<dbReference type="InterPro" id="IPR000748">
    <property type="entry name" value="PsdUridine_synth_RsuA/RluB/E/F"/>
</dbReference>
<dbReference type="STRING" id="263852.SAMN02745116_02247"/>
<dbReference type="Pfam" id="PF01479">
    <property type="entry name" value="S4"/>
    <property type="match status" value="1"/>
</dbReference>